<feature type="transmembrane region" description="Helical" evidence="7">
    <location>
        <begin position="23"/>
        <end position="46"/>
    </location>
</feature>
<dbReference type="GO" id="GO:0022857">
    <property type="term" value="F:transmembrane transporter activity"/>
    <property type="evidence" value="ECO:0007669"/>
    <property type="project" value="InterPro"/>
</dbReference>
<dbReference type="InterPro" id="IPR050171">
    <property type="entry name" value="MFS_Transporters"/>
</dbReference>
<keyword evidence="2" id="KW-0813">Transport</keyword>
<dbReference type="eggNOG" id="COG2814">
    <property type="taxonomic scope" value="Bacteria"/>
</dbReference>
<protein>
    <submittedName>
        <fullName evidence="9">Major facilitator superfamily MFS_1</fullName>
    </submittedName>
</protein>
<keyword evidence="10" id="KW-1185">Reference proteome</keyword>
<keyword evidence="3" id="KW-1003">Cell membrane</keyword>
<feature type="transmembrane region" description="Helical" evidence="7">
    <location>
        <begin position="177"/>
        <end position="195"/>
    </location>
</feature>
<dbReference type="InterPro" id="IPR036259">
    <property type="entry name" value="MFS_trans_sf"/>
</dbReference>
<dbReference type="GO" id="GO:0005886">
    <property type="term" value="C:plasma membrane"/>
    <property type="evidence" value="ECO:0007669"/>
    <property type="project" value="UniProtKB-SubCell"/>
</dbReference>
<accession>E3D0T2</accession>
<evidence type="ECO:0000313" key="10">
    <source>
        <dbReference type="Proteomes" id="UP000005096"/>
    </source>
</evidence>
<feature type="transmembrane region" description="Helical" evidence="7">
    <location>
        <begin position="257"/>
        <end position="275"/>
    </location>
</feature>
<dbReference type="PaxDb" id="584708-Apau_2413"/>
<feature type="transmembrane region" description="Helical" evidence="7">
    <location>
        <begin position="89"/>
        <end position="115"/>
    </location>
</feature>
<evidence type="ECO:0000256" key="5">
    <source>
        <dbReference type="ARBA" id="ARBA00022989"/>
    </source>
</evidence>
<feature type="transmembrane region" description="Helical" evidence="7">
    <location>
        <begin position="121"/>
        <end position="140"/>
    </location>
</feature>
<dbReference type="InterPro" id="IPR005828">
    <property type="entry name" value="MFS_sugar_transport-like"/>
</dbReference>
<comment type="subcellular location">
    <subcellularLocation>
        <location evidence="1">Cell membrane</location>
        <topology evidence="1">Multi-pass membrane protein</topology>
    </subcellularLocation>
</comment>
<feature type="domain" description="Major facilitator superfamily (MFS) profile" evidence="8">
    <location>
        <begin position="23"/>
        <end position="398"/>
    </location>
</feature>
<evidence type="ECO:0000259" key="8">
    <source>
        <dbReference type="PROSITE" id="PS50850"/>
    </source>
</evidence>
<evidence type="ECO:0000313" key="9">
    <source>
        <dbReference type="EMBL" id="EFQ24820.1"/>
    </source>
</evidence>
<organism evidence="9 10">
    <name type="scientific">Aminomonas paucivorans DSM 12260</name>
    <dbReference type="NCBI Taxonomy" id="584708"/>
    <lineage>
        <taxon>Bacteria</taxon>
        <taxon>Thermotogati</taxon>
        <taxon>Synergistota</taxon>
        <taxon>Synergistia</taxon>
        <taxon>Synergistales</taxon>
        <taxon>Synergistaceae</taxon>
        <taxon>Aminomonas</taxon>
    </lineage>
</organism>
<feature type="transmembrane region" description="Helical" evidence="7">
    <location>
        <begin position="311"/>
        <end position="332"/>
    </location>
</feature>
<dbReference type="OrthoDB" id="6360at2"/>
<dbReference type="PANTHER" id="PTHR23517:SF13">
    <property type="entry name" value="MAJOR FACILITATOR SUPERFAMILY MFS_1"/>
    <property type="match status" value="1"/>
</dbReference>
<keyword evidence="5 7" id="KW-1133">Transmembrane helix</keyword>
<feature type="transmembrane region" description="Helical" evidence="7">
    <location>
        <begin position="287"/>
        <end position="305"/>
    </location>
</feature>
<dbReference type="Proteomes" id="UP000005096">
    <property type="component" value="Chromosome"/>
</dbReference>
<feature type="transmembrane region" description="Helical" evidence="7">
    <location>
        <begin position="344"/>
        <end position="363"/>
    </location>
</feature>
<evidence type="ECO:0000256" key="1">
    <source>
        <dbReference type="ARBA" id="ARBA00004651"/>
    </source>
</evidence>
<dbReference type="STRING" id="584708.Apau_2413"/>
<feature type="transmembrane region" description="Helical" evidence="7">
    <location>
        <begin position="58"/>
        <end position="77"/>
    </location>
</feature>
<dbReference type="RefSeq" id="WP_006302068.1">
    <property type="nucleotide sequence ID" value="NZ_CM001022.1"/>
</dbReference>
<dbReference type="PANTHER" id="PTHR23517">
    <property type="entry name" value="RESISTANCE PROTEIN MDTM, PUTATIVE-RELATED-RELATED"/>
    <property type="match status" value="1"/>
</dbReference>
<evidence type="ECO:0000256" key="7">
    <source>
        <dbReference type="SAM" id="Phobius"/>
    </source>
</evidence>
<dbReference type="PROSITE" id="PS50850">
    <property type="entry name" value="MFS"/>
    <property type="match status" value="1"/>
</dbReference>
<reference evidence="9 10" key="1">
    <citation type="journal article" date="2010" name="Stand. Genomic Sci.">
        <title>Non-contiguous finished genome sequence of Aminomonas paucivorans type strain (GLU-3).</title>
        <authorList>
            <person name="Pitluck S."/>
            <person name="Yasawong M."/>
            <person name="Held B."/>
            <person name="Lapidus A."/>
            <person name="Nolan M."/>
            <person name="Copeland A."/>
            <person name="Lucas S."/>
            <person name="Del Rio T.G."/>
            <person name="Tice H."/>
            <person name="Cheng J.F."/>
            <person name="Chertkov O."/>
            <person name="Goodwin L."/>
            <person name="Tapia R."/>
            <person name="Han C."/>
            <person name="Liolios K."/>
            <person name="Ivanova N."/>
            <person name="Mavromatis K."/>
            <person name="Ovchinnikova G."/>
            <person name="Pati A."/>
            <person name="Chen A."/>
            <person name="Palaniappan K."/>
            <person name="Land M."/>
            <person name="Hauser L."/>
            <person name="Chang Y.J."/>
            <person name="Jeffries C.D."/>
            <person name="Pukall R."/>
            <person name="Spring S."/>
            <person name="Rohde M."/>
            <person name="Sikorski J."/>
            <person name="Goker M."/>
            <person name="Woyke T."/>
            <person name="Bristow J."/>
            <person name="Eisen J.A."/>
            <person name="Markowitz V."/>
            <person name="Hugenholtz P."/>
            <person name="Kyrpides N.C."/>
            <person name="Klenk H.P."/>
        </authorList>
    </citation>
    <scope>NUCLEOTIDE SEQUENCE [LARGE SCALE GENOMIC DNA]</scope>
    <source>
        <strain evidence="9 10">DSM 12260</strain>
    </source>
</reference>
<dbReference type="Gene3D" id="1.20.1250.20">
    <property type="entry name" value="MFS general substrate transporter like domains"/>
    <property type="match status" value="2"/>
</dbReference>
<proteinExistence type="predicted"/>
<name>E3D0T2_9BACT</name>
<evidence type="ECO:0000256" key="6">
    <source>
        <dbReference type="ARBA" id="ARBA00023136"/>
    </source>
</evidence>
<dbReference type="InterPro" id="IPR020846">
    <property type="entry name" value="MFS_dom"/>
</dbReference>
<dbReference type="EMBL" id="CM001022">
    <property type="protein sequence ID" value="EFQ24820.1"/>
    <property type="molecule type" value="Genomic_DNA"/>
</dbReference>
<dbReference type="HOGENOM" id="CLU_001265_10_14_0"/>
<dbReference type="InterPro" id="IPR011701">
    <property type="entry name" value="MFS"/>
</dbReference>
<sequence>MTERTENQGEALREAPDPRRGRTLLALSGAAALSMLGVSVAVPRVTSQVVAFSGGDGQIGWIASAFAVSYILLQVPYGNLSDRFGFKPFLVAGYLVSAAAGLVFALAGSSLPLFLGRAIQGAGEAPVWSLAPALLSLLYPERKGWIIGRYSMLLYGGIVVGPLLVPLVPFLDGRGAFWFFAAACLGAAGIVALGVENRRPRGSAESWSLAGAARLLQTRPVRLALLGIGLYGAAQGLFFALIPGFLLARGGFSPVEAGYLLSAMYLGTTLAQFVFGPLSDRRGRRPFMVLGLVVAGAATGTFFLFPKLSSMALLGVGTTGLGCFFVASMAYLNEKAPESLKGTISGAYYLFWGVGYFAGPLLWGVLGRWMGQTPSFVLFGAVLAAQAVLLACFAGEGKTEPAVCRE</sequence>
<feature type="transmembrane region" description="Helical" evidence="7">
    <location>
        <begin position="223"/>
        <end position="245"/>
    </location>
</feature>
<dbReference type="AlphaFoldDB" id="E3D0T2"/>
<evidence type="ECO:0000256" key="4">
    <source>
        <dbReference type="ARBA" id="ARBA00022692"/>
    </source>
</evidence>
<keyword evidence="6 7" id="KW-0472">Membrane</keyword>
<feature type="transmembrane region" description="Helical" evidence="7">
    <location>
        <begin position="375"/>
        <end position="395"/>
    </location>
</feature>
<dbReference type="Pfam" id="PF00083">
    <property type="entry name" value="Sugar_tr"/>
    <property type="match status" value="1"/>
</dbReference>
<keyword evidence="4 7" id="KW-0812">Transmembrane</keyword>
<dbReference type="Pfam" id="PF07690">
    <property type="entry name" value="MFS_1"/>
    <property type="match status" value="1"/>
</dbReference>
<gene>
    <name evidence="9" type="ORF">Apau_2413</name>
</gene>
<evidence type="ECO:0000256" key="2">
    <source>
        <dbReference type="ARBA" id="ARBA00022448"/>
    </source>
</evidence>
<dbReference type="SUPFAM" id="SSF103473">
    <property type="entry name" value="MFS general substrate transporter"/>
    <property type="match status" value="1"/>
</dbReference>
<dbReference type="CDD" id="cd17325">
    <property type="entry name" value="MFS_MdtG_SLC18_like"/>
    <property type="match status" value="1"/>
</dbReference>
<feature type="transmembrane region" description="Helical" evidence="7">
    <location>
        <begin position="152"/>
        <end position="171"/>
    </location>
</feature>
<evidence type="ECO:0000256" key="3">
    <source>
        <dbReference type="ARBA" id="ARBA00022475"/>
    </source>
</evidence>